<feature type="transmembrane region" description="Helical" evidence="2">
    <location>
        <begin position="431"/>
        <end position="448"/>
    </location>
</feature>
<feature type="region of interest" description="Disordered" evidence="1">
    <location>
        <begin position="606"/>
        <end position="686"/>
    </location>
</feature>
<evidence type="ECO:0000256" key="2">
    <source>
        <dbReference type="SAM" id="Phobius"/>
    </source>
</evidence>
<dbReference type="AlphaFoldDB" id="A0AAJ1W6T3"/>
<evidence type="ECO:0000256" key="1">
    <source>
        <dbReference type="SAM" id="MobiDB-lite"/>
    </source>
</evidence>
<keyword evidence="2" id="KW-0472">Membrane</keyword>
<name>A0AAJ1W6T3_9MYCO</name>
<feature type="transmembrane region" description="Helical" evidence="2">
    <location>
        <begin position="395"/>
        <end position="419"/>
    </location>
</feature>
<feature type="compositionally biased region" description="Low complexity" evidence="1">
    <location>
        <begin position="552"/>
        <end position="573"/>
    </location>
</feature>
<dbReference type="Proteomes" id="UP001229081">
    <property type="component" value="Unassembled WGS sequence"/>
</dbReference>
<feature type="transmembrane region" description="Helical" evidence="2">
    <location>
        <begin position="208"/>
        <end position="230"/>
    </location>
</feature>
<feature type="compositionally biased region" description="Low complexity" evidence="1">
    <location>
        <begin position="640"/>
        <end position="673"/>
    </location>
</feature>
<feature type="transmembrane region" description="Helical" evidence="2">
    <location>
        <begin position="365"/>
        <end position="388"/>
    </location>
</feature>
<feature type="transmembrane region" description="Helical" evidence="2">
    <location>
        <begin position="178"/>
        <end position="196"/>
    </location>
</feature>
<dbReference type="EMBL" id="JAUFSA010000007">
    <property type="protein sequence ID" value="MDP7739666.1"/>
    <property type="molecule type" value="Genomic_DNA"/>
</dbReference>
<accession>A0AAJ1W6T3</accession>
<protein>
    <submittedName>
        <fullName evidence="3">Uncharacterized protein</fullName>
    </submittedName>
</protein>
<evidence type="ECO:0000313" key="4">
    <source>
        <dbReference type="Proteomes" id="UP001229081"/>
    </source>
</evidence>
<feature type="region of interest" description="Disordered" evidence="1">
    <location>
        <begin position="550"/>
        <end position="583"/>
    </location>
</feature>
<reference evidence="3" key="1">
    <citation type="submission" date="2023-06" db="EMBL/GenBank/DDBJ databases">
        <title>Identification of two novel mycobacterium reveal diversities and complexities of Mycobacterium gordonae clade.</title>
        <authorList>
            <person name="Matsumoto Y."/>
            <person name="Nakamura S."/>
            <person name="Motooka D."/>
            <person name="Fukushima K."/>
        </authorList>
    </citation>
    <scope>NUCLEOTIDE SEQUENCE</scope>
    <source>
        <strain evidence="3">TY812</strain>
    </source>
</reference>
<feature type="transmembrane region" description="Helical" evidence="2">
    <location>
        <begin position="337"/>
        <end position="359"/>
    </location>
</feature>
<dbReference type="RefSeq" id="WP_306256094.1">
    <property type="nucleotide sequence ID" value="NZ_JAUFSA010000007.1"/>
</dbReference>
<keyword evidence="2" id="KW-1133">Transmembrane helix</keyword>
<evidence type="ECO:0000313" key="3">
    <source>
        <dbReference type="EMBL" id="MDP7739666.1"/>
    </source>
</evidence>
<organism evidence="3 4">
    <name type="scientific">Mycobacterium paragordonae</name>
    <dbReference type="NCBI Taxonomy" id="1389713"/>
    <lineage>
        <taxon>Bacteria</taxon>
        <taxon>Bacillati</taxon>
        <taxon>Actinomycetota</taxon>
        <taxon>Actinomycetes</taxon>
        <taxon>Mycobacteriales</taxon>
        <taxon>Mycobacteriaceae</taxon>
        <taxon>Mycobacterium</taxon>
    </lineage>
</organism>
<proteinExistence type="predicted"/>
<comment type="caution">
    <text evidence="3">The sequence shown here is derived from an EMBL/GenBank/DDBJ whole genome shotgun (WGS) entry which is preliminary data.</text>
</comment>
<sequence>MSTAARIWMRPRLWDLTAPPHLAVAAMVLRWVHQGSRWRARIVYGLVIWHLIGFLVLVIAGPAFADPQNQTTTTKPNPADVSMFGWIDVKDSSNIPISQYFIAVDEGNAFSLIPGMGEDKKANIALAPILEFEYGLFKITCQIALWILGYGLGFQWLDFIAKPFSALGAATESLTHSTAILTLALTVAGGVAAFAVQRGRFSKAAYQVGAAVVITTLLATLFAHPVAALVGRDGYLAKARDVGVSSASALTKATGSSPAGSPTDISHLQTALADGFVRIPTQMLNFNASADRNGCKDVWNTGIRSGFRDKLKDDIAKCGAAGKKMKDAADHLSGDRLASAAAIGLLAAILLAFGCYLIGKIVLTTVIALCNAIMLPIVGAAGVVAGGLQGMAFKCLCNIGLALIKLPVTVVYAGAYAALLHSIFQIDRPPMEILLMATVLLLVAIVAFRRLSAGLSNSGGSILNFLNRGGGSATELPKPPLPTALRRGSAIAMQAGGAALGVPPSVTGLAIAGARRLRGTPPSTGPATHAPDPQTAWWAQQHQWYGAANQWSATNNPTPTPTVPTTKPSASTTPDPPPSTPATQLLQQLPALHPAVAGAVGAMPQQMQAAGSLPSHQSPRRRPPQTPPASAPPTHERARAAGAAATPPQQQHPPTTQRSRQRSTPAAATSAPRAPRKRVTDVINTR</sequence>
<keyword evidence="2" id="KW-0812">Transmembrane</keyword>
<gene>
    <name evidence="3" type="ORF">QXL92_33610</name>
</gene>
<feature type="transmembrane region" description="Helical" evidence="2">
    <location>
        <begin position="42"/>
        <end position="65"/>
    </location>
</feature>